<dbReference type="EMBL" id="JAAOIC020000020">
    <property type="protein sequence ID" value="KAG8040624.1"/>
    <property type="molecule type" value="Genomic_DNA"/>
</dbReference>
<proteinExistence type="predicted"/>
<reference evidence="2" key="2">
    <citation type="submission" date="2021-04" db="EMBL/GenBank/DDBJ databases">
        <title>Genome-wide patterns of bracovirus chromosomal integration into multiple host tissues during parasitism.</title>
        <authorList>
            <person name="Chebbi M.A.C."/>
        </authorList>
    </citation>
    <scope>NUCLEOTIDE SEQUENCE</scope>
    <source>
        <tissue evidence="2">Whole body</tissue>
    </source>
</reference>
<name>A0A8J5VCC6_9HYME</name>
<keyword evidence="3" id="KW-1185">Reference proteome</keyword>
<keyword evidence="1" id="KW-0732">Signal</keyword>
<accession>A0A8J5VCC6</accession>
<evidence type="ECO:0000256" key="1">
    <source>
        <dbReference type="SAM" id="SignalP"/>
    </source>
</evidence>
<dbReference type="Proteomes" id="UP000729913">
    <property type="component" value="Unassembled WGS sequence"/>
</dbReference>
<reference evidence="2" key="1">
    <citation type="submission" date="2020-03" db="EMBL/GenBank/DDBJ databases">
        <authorList>
            <person name="Chebbi M.A."/>
            <person name="Drezen J.M."/>
        </authorList>
    </citation>
    <scope>NUCLEOTIDE SEQUENCE</scope>
    <source>
        <tissue evidence="2">Whole body</tissue>
    </source>
</reference>
<evidence type="ECO:0000313" key="3">
    <source>
        <dbReference type="Proteomes" id="UP000729913"/>
    </source>
</evidence>
<dbReference type="AlphaFoldDB" id="A0A8J5VCC6"/>
<feature type="chain" id="PRO_5035229546" evidence="1">
    <location>
        <begin position="21"/>
        <end position="85"/>
    </location>
</feature>
<organism evidence="2 3">
    <name type="scientific">Cotesia typhae</name>
    <dbReference type="NCBI Taxonomy" id="2053667"/>
    <lineage>
        <taxon>Eukaryota</taxon>
        <taxon>Metazoa</taxon>
        <taxon>Ecdysozoa</taxon>
        <taxon>Arthropoda</taxon>
        <taxon>Hexapoda</taxon>
        <taxon>Insecta</taxon>
        <taxon>Pterygota</taxon>
        <taxon>Neoptera</taxon>
        <taxon>Endopterygota</taxon>
        <taxon>Hymenoptera</taxon>
        <taxon>Apocrita</taxon>
        <taxon>Ichneumonoidea</taxon>
        <taxon>Braconidae</taxon>
        <taxon>Microgastrinae</taxon>
        <taxon>Cotesia</taxon>
    </lineage>
</organism>
<evidence type="ECO:0000313" key="2">
    <source>
        <dbReference type="EMBL" id="KAG8040624.1"/>
    </source>
</evidence>
<comment type="caution">
    <text evidence="2">The sequence shown here is derived from an EMBL/GenBank/DDBJ whole genome shotgun (WGS) entry which is preliminary data.</text>
</comment>
<feature type="signal peptide" evidence="1">
    <location>
        <begin position="1"/>
        <end position="20"/>
    </location>
</feature>
<sequence length="85" mass="9727">MIIKKCTNCLLYLWYVRVWSLVIQLQSREKKLVNHANLSKATSTLIMEHMPFWLTCQTLSLVNSTATRLHPTRLITKPGSALAEA</sequence>
<protein>
    <submittedName>
        <fullName evidence="2">Uncharacterized protein</fullName>
    </submittedName>
</protein>
<gene>
    <name evidence="2" type="ORF">G9C98_002620</name>
</gene>